<evidence type="ECO:0000256" key="5">
    <source>
        <dbReference type="ARBA" id="ARBA00023235"/>
    </source>
</evidence>
<dbReference type="GO" id="GO:0003677">
    <property type="term" value="F:DNA binding"/>
    <property type="evidence" value="ECO:0007669"/>
    <property type="project" value="InterPro"/>
</dbReference>
<dbReference type="Pfam" id="PF13361">
    <property type="entry name" value="UvrD_C"/>
    <property type="match status" value="1"/>
</dbReference>
<evidence type="ECO:0000256" key="1">
    <source>
        <dbReference type="ARBA" id="ARBA00022741"/>
    </source>
</evidence>
<protein>
    <recommendedName>
        <fullName evidence="7">DNA 3'-5' helicase</fullName>
        <ecNumber evidence="7">5.6.2.4</ecNumber>
    </recommendedName>
</protein>
<evidence type="ECO:0000256" key="8">
    <source>
        <dbReference type="ARBA" id="ARBA00048988"/>
    </source>
</evidence>
<evidence type="ECO:0000256" key="3">
    <source>
        <dbReference type="ARBA" id="ARBA00022806"/>
    </source>
</evidence>
<evidence type="ECO:0000256" key="9">
    <source>
        <dbReference type="PROSITE-ProRule" id="PRU00560"/>
    </source>
</evidence>
<dbReference type="InterPro" id="IPR000212">
    <property type="entry name" value="DNA_helicase_UvrD/REP"/>
</dbReference>
<evidence type="ECO:0000256" key="2">
    <source>
        <dbReference type="ARBA" id="ARBA00022801"/>
    </source>
</evidence>
<dbReference type="EMBL" id="CP001034">
    <property type="protein sequence ID" value="ACB85096.1"/>
    <property type="molecule type" value="Genomic_DNA"/>
</dbReference>
<dbReference type="PROSITE" id="PS51198">
    <property type="entry name" value="UVRD_HELICASE_ATP_BIND"/>
    <property type="match status" value="1"/>
</dbReference>
<dbReference type="EC" id="5.6.2.4" evidence="7"/>
<evidence type="ECO:0000259" key="10">
    <source>
        <dbReference type="PROSITE" id="PS51198"/>
    </source>
</evidence>
<organism evidence="11 12">
    <name type="scientific">Natranaerobius thermophilus (strain ATCC BAA-1301 / DSM 18059 / JW/NM-WN-LF)</name>
    <dbReference type="NCBI Taxonomy" id="457570"/>
    <lineage>
        <taxon>Bacteria</taxon>
        <taxon>Bacillati</taxon>
        <taxon>Bacillota</taxon>
        <taxon>Clostridia</taxon>
        <taxon>Natranaerobiales</taxon>
        <taxon>Natranaerobiaceae</taxon>
        <taxon>Natranaerobius</taxon>
    </lineage>
</organism>
<dbReference type="GO" id="GO:0000725">
    <property type="term" value="P:recombinational repair"/>
    <property type="evidence" value="ECO:0007669"/>
    <property type="project" value="TreeGrafter"/>
</dbReference>
<dbReference type="KEGG" id="nth:Nther_1515"/>
<reference evidence="11 12" key="2">
    <citation type="journal article" date="2011" name="J. Bacteriol.">
        <title>Complete genome sequence of the anaerobic, halophilic alkalithermophile Natranaerobius thermophilus JW/NM-WN-LF.</title>
        <authorList>
            <person name="Zhao B."/>
            <person name="Mesbah N.M."/>
            <person name="Dalin E."/>
            <person name="Goodwin L."/>
            <person name="Nolan M."/>
            <person name="Pitluck S."/>
            <person name="Chertkov O."/>
            <person name="Brettin T.S."/>
            <person name="Han J."/>
            <person name="Larimer F.W."/>
            <person name="Land M.L."/>
            <person name="Hauser L."/>
            <person name="Kyrpides N."/>
            <person name="Wiegel J."/>
        </authorList>
    </citation>
    <scope>NUCLEOTIDE SEQUENCE [LARGE SCALE GENOMIC DNA]</scope>
    <source>
        <strain evidence="12">ATCC BAA-1301 / DSM 18059 / JW/NM-WN-LF</strain>
    </source>
</reference>
<feature type="binding site" evidence="9">
    <location>
        <begin position="21"/>
        <end position="28"/>
    </location>
    <ligand>
        <name>ATP</name>
        <dbReference type="ChEBI" id="CHEBI:30616"/>
    </ligand>
</feature>
<keyword evidence="3 9" id="KW-0347">Helicase</keyword>
<dbReference type="InterPro" id="IPR014017">
    <property type="entry name" value="DNA_helicase_UvrD-like_C"/>
</dbReference>
<dbReference type="GO" id="GO:0043138">
    <property type="term" value="F:3'-5' DNA helicase activity"/>
    <property type="evidence" value="ECO:0007669"/>
    <property type="project" value="UniProtKB-EC"/>
</dbReference>
<evidence type="ECO:0000256" key="7">
    <source>
        <dbReference type="ARBA" id="ARBA00034808"/>
    </source>
</evidence>
<dbReference type="GO" id="GO:0016887">
    <property type="term" value="F:ATP hydrolysis activity"/>
    <property type="evidence" value="ECO:0007669"/>
    <property type="project" value="RHEA"/>
</dbReference>
<sequence length="575" mass="66219">MEFSKQQQEFLKAEGNCLVLGGPGSGKTTTSLIKAKNLIKNEHLKNEQKILFLSFARATIARVEEQAGLYESDLINKSIEVNTYHGFAWNILRSHGYLLNSISPLKILPPQEACSRFSTIRDGKRRRKEKIKLFKEEGVVDFDLFAELCYELLSRSDKLLNVISSSYPYIILDEFQDTSYDEWRLINILGKRSTLVALADPDQRIYEFRGADPARISDYIKEFEPFQFDFASINNRSNGTDLIQFGNDLLSGANKSKNYRNVKIIKYDFKKGKGRHSKLKYQTLKVRDKLRKHKKNWSLAILVPTNNLMADVSNYLGSWQSFKSGNKLPGLKHHVAVSKEGTLLAAELILGIIENISLQSVNEDDIISDLVKYFRGRKGDKSPTQDELKLVSALENYLESEKIRGKNRKILIADISRIIKDSKNIELTGDPISDWHFVTEILKQSESKVFKDLIIDASNLKLLYRTSKMLSKLVELWREKNSYVGARRVFQDFILQEHFIASSNEINGIHLMTIHKSKGKEFDEVIIYEGFYQERLVRHRNNVDKARLNLRVACTRARRNTYIFTPTKDPCILIE</sequence>
<dbReference type="eggNOG" id="COG0210">
    <property type="taxonomic scope" value="Bacteria"/>
</dbReference>
<dbReference type="STRING" id="457570.Nther_1515"/>
<evidence type="ECO:0000256" key="4">
    <source>
        <dbReference type="ARBA" id="ARBA00022840"/>
    </source>
</evidence>
<keyword evidence="5" id="KW-0413">Isomerase</keyword>
<keyword evidence="12" id="KW-1185">Reference proteome</keyword>
<accession>B2A3Z4</accession>
<proteinExistence type="predicted"/>
<dbReference type="HOGENOM" id="CLU_474772_0_0_9"/>
<gene>
    <name evidence="11" type="ordered locus">Nther_1515</name>
</gene>
<dbReference type="CDD" id="cd17932">
    <property type="entry name" value="DEXQc_UvrD"/>
    <property type="match status" value="1"/>
</dbReference>
<dbReference type="InterPro" id="IPR014016">
    <property type="entry name" value="UvrD-like_ATP-bd"/>
</dbReference>
<dbReference type="SUPFAM" id="SSF52540">
    <property type="entry name" value="P-loop containing nucleoside triphosphate hydrolases"/>
    <property type="match status" value="1"/>
</dbReference>
<keyword evidence="1 9" id="KW-0547">Nucleotide-binding</keyword>
<keyword evidence="4 9" id="KW-0067">ATP-binding</keyword>
<dbReference type="GO" id="GO:0005829">
    <property type="term" value="C:cytosol"/>
    <property type="evidence" value="ECO:0007669"/>
    <property type="project" value="TreeGrafter"/>
</dbReference>
<keyword evidence="2 9" id="KW-0378">Hydrolase</keyword>
<feature type="domain" description="UvrD-like helicase ATP-binding" evidence="10">
    <location>
        <begin position="1"/>
        <end position="238"/>
    </location>
</feature>
<dbReference type="Pfam" id="PF00580">
    <property type="entry name" value="UvrD-helicase"/>
    <property type="match status" value="2"/>
</dbReference>
<name>B2A3Z4_NATTJ</name>
<evidence type="ECO:0000313" key="11">
    <source>
        <dbReference type="EMBL" id="ACB85096.1"/>
    </source>
</evidence>
<dbReference type="Proteomes" id="UP000001683">
    <property type="component" value="Chromosome"/>
</dbReference>
<dbReference type="OrthoDB" id="9765670at2"/>
<dbReference type="InParanoid" id="B2A3Z4"/>
<dbReference type="InterPro" id="IPR027417">
    <property type="entry name" value="P-loop_NTPase"/>
</dbReference>
<dbReference type="GO" id="GO:0005524">
    <property type="term" value="F:ATP binding"/>
    <property type="evidence" value="ECO:0007669"/>
    <property type="project" value="UniProtKB-UniRule"/>
</dbReference>
<evidence type="ECO:0000256" key="6">
    <source>
        <dbReference type="ARBA" id="ARBA00034617"/>
    </source>
</evidence>
<dbReference type="AlphaFoldDB" id="B2A3Z4"/>
<reference evidence="11 12" key="1">
    <citation type="submission" date="2008-04" db="EMBL/GenBank/DDBJ databases">
        <title>Complete sequence of chromosome of Natranaerobius thermophilus JW/NM-WN-LF.</title>
        <authorList>
            <consortium name="US DOE Joint Genome Institute"/>
            <person name="Copeland A."/>
            <person name="Lucas S."/>
            <person name="Lapidus A."/>
            <person name="Glavina del Rio T."/>
            <person name="Dalin E."/>
            <person name="Tice H."/>
            <person name="Bruce D."/>
            <person name="Goodwin L."/>
            <person name="Pitluck S."/>
            <person name="Chertkov O."/>
            <person name="Brettin T."/>
            <person name="Detter J.C."/>
            <person name="Han C."/>
            <person name="Kuske C.R."/>
            <person name="Schmutz J."/>
            <person name="Larimer F."/>
            <person name="Land M."/>
            <person name="Hauser L."/>
            <person name="Kyrpides N."/>
            <person name="Lykidis A."/>
            <person name="Mesbah N.M."/>
            <person name="Wiegel J."/>
        </authorList>
    </citation>
    <scope>NUCLEOTIDE SEQUENCE [LARGE SCALE GENOMIC DNA]</scope>
    <source>
        <strain evidence="12">ATCC BAA-1301 / DSM 18059 / JW/NM-WN-LF</strain>
    </source>
</reference>
<dbReference type="Gene3D" id="3.40.50.300">
    <property type="entry name" value="P-loop containing nucleotide triphosphate hydrolases"/>
    <property type="match status" value="2"/>
</dbReference>
<comment type="catalytic activity">
    <reaction evidence="6">
        <text>Couples ATP hydrolysis with the unwinding of duplex DNA by translocating in the 3'-5' direction.</text>
        <dbReference type="EC" id="5.6.2.4"/>
    </reaction>
</comment>
<dbReference type="PANTHER" id="PTHR11070">
    <property type="entry name" value="UVRD / RECB / PCRA DNA HELICASE FAMILY MEMBER"/>
    <property type="match status" value="1"/>
</dbReference>
<dbReference type="PANTHER" id="PTHR11070:SF2">
    <property type="entry name" value="ATP-DEPENDENT DNA HELICASE SRS2"/>
    <property type="match status" value="1"/>
</dbReference>
<comment type="catalytic activity">
    <reaction evidence="8">
        <text>ATP + H2O = ADP + phosphate + H(+)</text>
        <dbReference type="Rhea" id="RHEA:13065"/>
        <dbReference type="ChEBI" id="CHEBI:15377"/>
        <dbReference type="ChEBI" id="CHEBI:15378"/>
        <dbReference type="ChEBI" id="CHEBI:30616"/>
        <dbReference type="ChEBI" id="CHEBI:43474"/>
        <dbReference type="ChEBI" id="CHEBI:456216"/>
        <dbReference type="EC" id="5.6.2.4"/>
    </reaction>
</comment>
<dbReference type="RefSeq" id="WP_012447968.1">
    <property type="nucleotide sequence ID" value="NC_010718.1"/>
</dbReference>
<evidence type="ECO:0000313" key="12">
    <source>
        <dbReference type="Proteomes" id="UP000001683"/>
    </source>
</evidence>